<gene>
    <name evidence="6" type="primary">iolC_2</name>
    <name evidence="5" type="ORF">CRN84_08315</name>
    <name evidence="6" type="ORF">NCTC12282_02499</name>
</gene>
<evidence type="ECO:0000313" key="6">
    <source>
        <dbReference type="EMBL" id="VFS47561.1"/>
    </source>
</evidence>
<dbReference type="EC" id="2.7.1.92" evidence="6"/>
<evidence type="ECO:0000259" key="4">
    <source>
        <dbReference type="Pfam" id="PF00294"/>
    </source>
</evidence>
<sequence length="306" mass="32546">MYPEILAFGEPMYEFSKLKQVTGDGDFKSGFGGDVSNFAISAARQGAKVGMLCHLGDDMFAKEFISLWQSEGVSTENVVINPAAFTAVYFITYDSQGHHFDFMRKGSAASLITPAQLPEAAIAGAKLLHVSGITHAISASSSDAVFAAIEIAKNNQTLVSFDTNLRLKLWSKARARATIDATVGMSDICFPSVDEATLLTGISEPQAIIDYYLKLGAKLVVLKLGAEGAIAATESERIQMAGNRVELVDATGAGDTFAGAFCHNYLAGKEIKYCLQYANMAAALSVMGYGAVSPIPRAAQVIERMA</sequence>
<protein>
    <submittedName>
        <fullName evidence="6">5-dehydro-2-deoxygluconokinase</fullName>
        <ecNumber evidence="6">2.7.1.92</ecNumber>
    </submittedName>
    <submittedName>
        <fullName evidence="5">Sugar kinase</fullName>
    </submittedName>
</protein>
<dbReference type="InterPro" id="IPR050306">
    <property type="entry name" value="PfkB_Carbo_kinase"/>
</dbReference>
<dbReference type="RefSeq" id="WP_029094660.1">
    <property type="nucleotide sequence ID" value="NZ_CAADJA010000002.1"/>
</dbReference>
<dbReference type="Proteomes" id="UP000224974">
    <property type="component" value="Unassembled WGS sequence"/>
</dbReference>
<name>A0A2C6DJC9_9GAMM</name>
<feature type="domain" description="Carbohydrate kinase PfkB" evidence="4">
    <location>
        <begin position="7"/>
        <end position="296"/>
    </location>
</feature>
<proteinExistence type="inferred from homology"/>
<dbReference type="Gene3D" id="3.40.1190.20">
    <property type="match status" value="1"/>
</dbReference>
<reference evidence="5" key="1">
    <citation type="submission" date="2017-09" db="EMBL/GenBank/DDBJ databases">
        <title>FDA dAtabase for Regulatory Grade micrObial Sequences (FDA-ARGOS): Supporting development and validation of Infectious Disease Dx tests.</title>
        <authorList>
            <person name="Minogue T."/>
            <person name="Wolcott M."/>
            <person name="Wasieloski L."/>
            <person name="Aguilar W."/>
            <person name="Moore D."/>
            <person name="Tallon L.J."/>
            <person name="Sadzewicz L."/>
            <person name="Ott S."/>
            <person name="Zhao X."/>
            <person name="Nagaraj S."/>
            <person name="Vavikolanu K."/>
            <person name="Aluvathingal J."/>
            <person name="Nadendla S."/>
            <person name="Sichtig H."/>
        </authorList>
    </citation>
    <scope>NUCLEOTIDE SEQUENCE</scope>
    <source>
        <strain evidence="5">FDAARGOS_387</strain>
    </source>
</reference>
<dbReference type="EMBL" id="PDDX01000001">
    <property type="protein sequence ID" value="PHI29327.1"/>
    <property type="molecule type" value="Genomic_DNA"/>
</dbReference>
<organism evidence="5 7">
    <name type="scientific">Budvicia aquatica</name>
    <dbReference type="NCBI Taxonomy" id="82979"/>
    <lineage>
        <taxon>Bacteria</taxon>
        <taxon>Pseudomonadati</taxon>
        <taxon>Pseudomonadota</taxon>
        <taxon>Gammaproteobacteria</taxon>
        <taxon>Enterobacterales</taxon>
        <taxon>Budviciaceae</taxon>
        <taxon>Budvicia</taxon>
    </lineage>
</organism>
<dbReference type="Pfam" id="PF00294">
    <property type="entry name" value="PfkB"/>
    <property type="match status" value="1"/>
</dbReference>
<comment type="similarity">
    <text evidence="1">Belongs to the carbohydrate kinase PfkB family.</text>
</comment>
<evidence type="ECO:0000256" key="3">
    <source>
        <dbReference type="ARBA" id="ARBA00022777"/>
    </source>
</evidence>
<dbReference type="GO" id="GO:0019698">
    <property type="term" value="P:D-galacturonate catabolic process"/>
    <property type="evidence" value="ECO:0007669"/>
    <property type="project" value="TreeGrafter"/>
</dbReference>
<keyword evidence="3 5" id="KW-0418">Kinase</keyword>
<keyword evidence="2 6" id="KW-0808">Transferase</keyword>
<dbReference type="SUPFAM" id="SSF53613">
    <property type="entry name" value="Ribokinase-like"/>
    <property type="match status" value="1"/>
</dbReference>
<dbReference type="STRING" id="1111728.GCA_000427805_01657"/>
<dbReference type="InterPro" id="IPR029056">
    <property type="entry name" value="Ribokinase-like"/>
</dbReference>
<evidence type="ECO:0000313" key="7">
    <source>
        <dbReference type="Proteomes" id="UP000224974"/>
    </source>
</evidence>
<dbReference type="Proteomes" id="UP000373449">
    <property type="component" value="Unassembled WGS sequence"/>
</dbReference>
<dbReference type="GO" id="GO:0005829">
    <property type="term" value="C:cytosol"/>
    <property type="evidence" value="ECO:0007669"/>
    <property type="project" value="TreeGrafter"/>
</dbReference>
<dbReference type="AlphaFoldDB" id="A0A2C6DJC9"/>
<dbReference type="GO" id="GO:0008673">
    <property type="term" value="F:2-dehydro-3-deoxygluconokinase activity"/>
    <property type="evidence" value="ECO:0007669"/>
    <property type="project" value="TreeGrafter"/>
</dbReference>
<reference evidence="7" key="2">
    <citation type="submission" date="2017-09" db="EMBL/GenBank/DDBJ databases">
        <title>FDA dAtabase for Regulatory Grade micrObial Sequences (FDA-ARGOS): Supporting development and validation of Infectious Disease Dx tests.</title>
        <authorList>
            <person name="Minogue T."/>
            <person name="Wolcott M."/>
            <person name="Wasieloski L."/>
            <person name="Aguilar W."/>
            <person name="Moore D."/>
            <person name="Tallon L."/>
            <person name="Sadzewicz L."/>
            <person name="Ott S."/>
            <person name="Zhao X."/>
            <person name="Nagaraj S."/>
            <person name="Vavikolanu K."/>
            <person name="Aluvathingal J."/>
            <person name="Nadendla S."/>
            <person name="Sichtig H."/>
        </authorList>
    </citation>
    <scope>NUCLEOTIDE SEQUENCE [LARGE SCALE GENOMIC DNA]</scope>
    <source>
        <strain evidence="7">FDAARGOS_387</strain>
    </source>
</reference>
<dbReference type="PANTHER" id="PTHR43085:SF15">
    <property type="entry name" value="2-DEHYDRO-3-DEOXYGLUCONOKINASE"/>
    <property type="match status" value="1"/>
</dbReference>
<dbReference type="EMBL" id="CAADJA010000002">
    <property type="protein sequence ID" value="VFS47561.1"/>
    <property type="molecule type" value="Genomic_DNA"/>
</dbReference>
<reference evidence="6 8" key="3">
    <citation type="submission" date="2019-03" db="EMBL/GenBank/DDBJ databases">
        <authorList>
            <consortium name="Pathogen Informatics"/>
        </authorList>
    </citation>
    <scope>NUCLEOTIDE SEQUENCE [LARGE SCALE GENOMIC DNA]</scope>
    <source>
        <strain evidence="6 8">NCTC12282</strain>
    </source>
</reference>
<dbReference type="CDD" id="cd01166">
    <property type="entry name" value="KdgK"/>
    <property type="match status" value="1"/>
</dbReference>
<dbReference type="PANTHER" id="PTHR43085">
    <property type="entry name" value="HEXOKINASE FAMILY MEMBER"/>
    <property type="match status" value="1"/>
</dbReference>
<dbReference type="GO" id="GO:0047590">
    <property type="term" value="F:5-dehydro-2-deoxygluconokinase activity"/>
    <property type="evidence" value="ECO:0007669"/>
    <property type="project" value="UniProtKB-EC"/>
</dbReference>
<keyword evidence="7" id="KW-1185">Reference proteome</keyword>
<evidence type="ECO:0000256" key="1">
    <source>
        <dbReference type="ARBA" id="ARBA00010688"/>
    </source>
</evidence>
<accession>A0A2C6DJC9</accession>
<evidence type="ECO:0000313" key="8">
    <source>
        <dbReference type="Proteomes" id="UP000373449"/>
    </source>
</evidence>
<evidence type="ECO:0000256" key="2">
    <source>
        <dbReference type="ARBA" id="ARBA00022679"/>
    </source>
</evidence>
<dbReference type="InterPro" id="IPR011611">
    <property type="entry name" value="PfkB_dom"/>
</dbReference>
<dbReference type="OrthoDB" id="9795789at2"/>
<dbReference type="GO" id="GO:0006974">
    <property type="term" value="P:DNA damage response"/>
    <property type="evidence" value="ECO:0007669"/>
    <property type="project" value="TreeGrafter"/>
</dbReference>
<dbReference type="GO" id="GO:0042840">
    <property type="term" value="P:D-glucuronate catabolic process"/>
    <property type="evidence" value="ECO:0007669"/>
    <property type="project" value="TreeGrafter"/>
</dbReference>
<evidence type="ECO:0000313" key="5">
    <source>
        <dbReference type="EMBL" id="PHI29327.1"/>
    </source>
</evidence>